<evidence type="ECO:0000256" key="1">
    <source>
        <dbReference type="ARBA" id="ARBA00007169"/>
    </source>
</evidence>
<dbReference type="AlphaFoldDB" id="A0A7I7WH18"/>
<evidence type="ECO:0000313" key="6">
    <source>
        <dbReference type="EMBL" id="BBZ15821.1"/>
    </source>
</evidence>
<keyword evidence="3" id="KW-0843">Virulence</keyword>
<dbReference type="PANTHER" id="PTHR11487">
    <property type="entry name" value="THIOESTERASE"/>
    <property type="match status" value="1"/>
</dbReference>
<dbReference type="InterPro" id="IPR001031">
    <property type="entry name" value="Thioesterase"/>
</dbReference>
<dbReference type="Pfam" id="PF00975">
    <property type="entry name" value="Thioesterase"/>
    <property type="match status" value="1"/>
</dbReference>
<evidence type="ECO:0000256" key="3">
    <source>
        <dbReference type="ARBA" id="ARBA00023026"/>
    </source>
</evidence>
<accession>A0A7I7WH18</accession>
<evidence type="ECO:0000256" key="2">
    <source>
        <dbReference type="ARBA" id="ARBA00015007"/>
    </source>
</evidence>
<gene>
    <name evidence="6" type="ORF">MGAD_01560</name>
</gene>
<organism evidence="6 7">
    <name type="scientific">Mycolicibacterium gadium</name>
    <name type="common">Mycobacterium gadium</name>
    <dbReference type="NCBI Taxonomy" id="1794"/>
    <lineage>
        <taxon>Bacteria</taxon>
        <taxon>Bacillati</taxon>
        <taxon>Actinomycetota</taxon>
        <taxon>Actinomycetes</taxon>
        <taxon>Mycobacteriales</taxon>
        <taxon>Mycobacteriaceae</taxon>
        <taxon>Mycolicibacterium</taxon>
    </lineage>
</organism>
<name>A0A7I7WH18_MYCGU</name>
<dbReference type="SUPFAM" id="SSF53474">
    <property type="entry name" value="alpha/beta-Hydrolases"/>
    <property type="match status" value="1"/>
</dbReference>
<dbReference type="GO" id="GO:0008610">
    <property type="term" value="P:lipid biosynthetic process"/>
    <property type="evidence" value="ECO:0007669"/>
    <property type="project" value="TreeGrafter"/>
</dbReference>
<sequence>MLQAVPNDLPKTIAEPPMIDEQSQLTFQPWIKRSAGRKSDGATVVFPHAGGAAAAYRAFAAALAAGGADVYVVQYPQRADRLTHPAPDTIEELAAQLFDAGEWTRLGPLKLFGHCMGAVIAFEFARVAEAKGADVRSLWVSASQAPCTIATSPRLPTAEAEVIANMVDLGGTDERLLADEDFVDLLVRAVRADYLAFNRYACGDDVQLRADVHTVGGRNDHRVSEDMLRRWATHAGGAFTLSLFDGGHFYINDHLDAVAELVNDV</sequence>
<dbReference type="InterPro" id="IPR029058">
    <property type="entry name" value="AB_hydrolase_fold"/>
</dbReference>
<dbReference type="KEGG" id="mgad:MGAD_01560"/>
<reference evidence="6 7" key="1">
    <citation type="journal article" date="2019" name="Emerg. Microbes Infect.">
        <title>Comprehensive subspecies identification of 175 nontuberculous mycobacteria species based on 7547 genomic profiles.</title>
        <authorList>
            <person name="Matsumoto Y."/>
            <person name="Kinjo T."/>
            <person name="Motooka D."/>
            <person name="Nabeya D."/>
            <person name="Jung N."/>
            <person name="Uechi K."/>
            <person name="Horii T."/>
            <person name="Iida T."/>
            <person name="Fujita J."/>
            <person name="Nakamura S."/>
        </authorList>
    </citation>
    <scope>NUCLEOTIDE SEQUENCE [LARGE SCALE GENOMIC DNA]</scope>
    <source>
        <strain evidence="6 7">JCM 12688</strain>
    </source>
</reference>
<evidence type="ECO:0000313" key="7">
    <source>
        <dbReference type="Proteomes" id="UP000466187"/>
    </source>
</evidence>
<dbReference type="Proteomes" id="UP000466187">
    <property type="component" value="Chromosome"/>
</dbReference>
<comment type="similarity">
    <text evidence="1">Belongs to the thioesterase family.</text>
</comment>
<proteinExistence type="inferred from homology"/>
<evidence type="ECO:0000256" key="4">
    <source>
        <dbReference type="ARBA" id="ARBA00024293"/>
    </source>
</evidence>
<evidence type="ECO:0000259" key="5">
    <source>
        <dbReference type="Pfam" id="PF00975"/>
    </source>
</evidence>
<feature type="domain" description="Thioesterase" evidence="5">
    <location>
        <begin position="44"/>
        <end position="264"/>
    </location>
</feature>
<protein>
    <recommendedName>
        <fullName evidence="2">Thioesterase TesA</fullName>
    </recommendedName>
</protein>
<dbReference type="PANTHER" id="PTHR11487:SF0">
    <property type="entry name" value="S-ACYL FATTY ACID SYNTHASE THIOESTERASE, MEDIUM CHAIN"/>
    <property type="match status" value="1"/>
</dbReference>
<comment type="catalytic activity">
    <reaction evidence="4">
        <text>a fatty acyl-CoA + H2O = a fatty acid + CoA + H(+)</text>
        <dbReference type="Rhea" id="RHEA:16781"/>
        <dbReference type="ChEBI" id="CHEBI:15377"/>
        <dbReference type="ChEBI" id="CHEBI:15378"/>
        <dbReference type="ChEBI" id="CHEBI:28868"/>
        <dbReference type="ChEBI" id="CHEBI:57287"/>
        <dbReference type="ChEBI" id="CHEBI:77636"/>
    </reaction>
</comment>
<dbReference type="InterPro" id="IPR012223">
    <property type="entry name" value="TEII"/>
</dbReference>
<dbReference type="EMBL" id="AP022608">
    <property type="protein sequence ID" value="BBZ15821.1"/>
    <property type="molecule type" value="Genomic_DNA"/>
</dbReference>
<dbReference type="Gene3D" id="3.40.50.1820">
    <property type="entry name" value="alpha/beta hydrolase"/>
    <property type="match status" value="1"/>
</dbReference>